<dbReference type="GO" id="GO:0016881">
    <property type="term" value="F:acid-amino acid ligase activity"/>
    <property type="evidence" value="ECO:0007669"/>
    <property type="project" value="TreeGrafter"/>
</dbReference>
<evidence type="ECO:0000259" key="1">
    <source>
        <dbReference type="Pfam" id="PF23571"/>
    </source>
</evidence>
<comment type="caution">
    <text evidence="3">The sequence shown here is derived from an EMBL/GenBank/DDBJ whole genome shotgun (WGS) entry which is preliminary data.</text>
</comment>
<dbReference type="GO" id="GO:0005737">
    <property type="term" value="C:cytoplasm"/>
    <property type="evidence" value="ECO:0007669"/>
    <property type="project" value="TreeGrafter"/>
</dbReference>
<protein>
    <submittedName>
        <fullName evidence="3">GH3 auxin-responsive promoter</fullName>
    </submittedName>
</protein>
<dbReference type="EMBL" id="WHUW01000118">
    <property type="protein sequence ID" value="KAF8423136.1"/>
    <property type="molecule type" value="Genomic_DNA"/>
</dbReference>
<feature type="domain" description="GH3 C-terminal" evidence="2">
    <location>
        <begin position="419"/>
        <end position="530"/>
    </location>
</feature>
<sequence>MPLPDLLLPPLPSLSEQLRRRSDELRSRIIRANYNTQFAQTVPELADFCRATAGHIDGMDDDILSESFRKTVQLTTYDSYAPFIARFFEQPCKASAIVDLLVPGLPDCLSRSSSTSGGLPKYFPKYNHLSKIRSSNTTRVLCNSIVLRRMQFYLDPDEDEEKMRTFILDHAAPYAAGFIKKWRSCLLIHGLFALGSRSLESMVMVFINTFVDMIHHLDTEFDTVVDCVANGTIPDLDGIAEFRHHLEVNIVADPERAAELRRIGRPSSRPGWCGHVWPNLRSVHAIASGSFASSVPLAQWFLGPAAIRSLGLGATECGWIGASYRPPELNQFKLNKNEIIELLDISKDDSTGALAQPWEVQLGKRYELVLTTRDGLWRYRLGDVVEICGFDPTDGVPIIRFVERRNMTIRFPIVMFTEEQLRAAMSSAVLNMPVKVINWTAAIDDRSIPATIGFFVELAGDQVSELSRAPERLLDELSRLNGRFALELKRDTIRKPTIRLLRSGTFSNFLQLKLDEGSRNNGQVKVPVVLPKAAYVTWFENRVVQEF</sequence>
<reference evidence="3" key="1">
    <citation type="submission" date="2019-10" db="EMBL/GenBank/DDBJ databases">
        <authorList>
            <consortium name="DOE Joint Genome Institute"/>
            <person name="Kuo A."/>
            <person name="Miyauchi S."/>
            <person name="Kiss E."/>
            <person name="Drula E."/>
            <person name="Kohler A."/>
            <person name="Sanchez-Garcia M."/>
            <person name="Andreopoulos B."/>
            <person name="Barry K.W."/>
            <person name="Bonito G."/>
            <person name="Buee M."/>
            <person name="Carver A."/>
            <person name="Chen C."/>
            <person name="Cichocki N."/>
            <person name="Clum A."/>
            <person name="Culley D."/>
            <person name="Crous P.W."/>
            <person name="Fauchery L."/>
            <person name="Girlanda M."/>
            <person name="Hayes R."/>
            <person name="Keri Z."/>
            <person name="LaButti K."/>
            <person name="Lipzen A."/>
            <person name="Lombard V."/>
            <person name="Magnuson J."/>
            <person name="Maillard F."/>
            <person name="Morin E."/>
            <person name="Murat C."/>
            <person name="Nolan M."/>
            <person name="Ohm R."/>
            <person name="Pangilinan J."/>
            <person name="Pereira M."/>
            <person name="Perotto S."/>
            <person name="Peter M."/>
            <person name="Riley R."/>
            <person name="Sitrit Y."/>
            <person name="Stielow B."/>
            <person name="Szollosi G."/>
            <person name="Zifcakova L."/>
            <person name="Stursova M."/>
            <person name="Spatafora J.W."/>
            <person name="Tedersoo L."/>
            <person name="Vaario L.-M."/>
            <person name="Yamada A."/>
            <person name="Yan M."/>
            <person name="Wang P."/>
            <person name="Xu J."/>
            <person name="Bruns T."/>
            <person name="Baldrian P."/>
            <person name="Vilgalys R."/>
            <person name="Henrissat B."/>
            <person name="Grigoriev I.V."/>
            <person name="Hibbett D."/>
            <person name="Nagy L.G."/>
            <person name="Martin F.M."/>
        </authorList>
    </citation>
    <scope>NUCLEOTIDE SEQUENCE</scope>
    <source>
        <strain evidence="3">BED1</strain>
    </source>
</reference>
<organism evidence="3 4">
    <name type="scientific">Boletus edulis BED1</name>
    <dbReference type="NCBI Taxonomy" id="1328754"/>
    <lineage>
        <taxon>Eukaryota</taxon>
        <taxon>Fungi</taxon>
        <taxon>Dikarya</taxon>
        <taxon>Basidiomycota</taxon>
        <taxon>Agaricomycotina</taxon>
        <taxon>Agaricomycetes</taxon>
        <taxon>Agaricomycetidae</taxon>
        <taxon>Boletales</taxon>
        <taxon>Boletineae</taxon>
        <taxon>Boletaceae</taxon>
        <taxon>Boletoideae</taxon>
        <taxon>Boletus</taxon>
    </lineage>
</organism>
<dbReference type="InterPro" id="IPR055377">
    <property type="entry name" value="GH3_M"/>
</dbReference>
<dbReference type="PANTHER" id="PTHR31901">
    <property type="entry name" value="GH3 DOMAIN-CONTAINING PROTEIN"/>
    <property type="match status" value="1"/>
</dbReference>
<dbReference type="PANTHER" id="PTHR31901:SF9">
    <property type="entry name" value="GH3 DOMAIN-CONTAINING PROTEIN"/>
    <property type="match status" value="1"/>
</dbReference>
<evidence type="ECO:0000313" key="3">
    <source>
        <dbReference type="EMBL" id="KAF8423136.1"/>
    </source>
</evidence>
<name>A0AAD4BEA2_BOLED</name>
<dbReference type="InterPro" id="IPR055378">
    <property type="entry name" value="GH3_C"/>
</dbReference>
<reference evidence="3" key="2">
    <citation type="journal article" date="2020" name="Nat. Commun.">
        <title>Large-scale genome sequencing of mycorrhizal fungi provides insights into the early evolution of symbiotic traits.</title>
        <authorList>
            <person name="Miyauchi S."/>
            <person name="Kiss E."/>
            <person name="Kuo A."/>
            <person name="Drula E."/>
            <person name="Kohler A."/>
            <person name="Sanchez-Garcia M."/>
            <person name="Morin E."/>
            <person name="Andreopoulos B."/>
            <person name="Barry K.W."/>
            <person name="Bonito G."/>
            <person name="Buee M."/>
            <person name="Carver A."/>
            <person name="Chen C."/>
            <person name="Cichocki N."/>
            <person name="Clum A."/>
            <person name="Culley D."/>
            <person name="Crous P.W."/>
            <person name="Fauchery L."/>
            <person name="Girlanda M."/>
            <person name="Hayes R.D."/>
            <person name="Keri Z."/>
            <person name="LaButti K."/>
            <person name="Lipzen A."/>
            <person name="Lombard V."/>
            <person name="Magnuson J."/>
            <person name="Maillard F."/>
            <person name="Murat C."/>
            <person name="Nolan M."/>
            <person name="Ohm R.A."/>
            <person name="Pangilinan J."/>
            <person name="Pereira M.F."/>
            <person name="Perotto S."/>
            <person name="Peter M."/>
            <person name="Pfister S."/>
            <person name="Riley R."/>
            <person name="Sitrit Y."/>
            <person name="Stielow J.B."/>
            <person name="Szollosi G."/>
            <person name="Zifcakova L."/>
            <person name="Stursova M."/>
            <person name="Spatafora J.W."/>
            <person name="Tedersoo L."/>
            <person name="Vaario L.M."/>
            <person name="Yamada A."/>
            <person name="Yan M."/>
            <person name="Wang P."/>
            <person name="Xu J."/>
            <person name="Bruns T."/>
            <person name="Baldrian P."/>
            <person name="Vilgalys R."/>
            <person name="Dunand C."/>
            <person name="Henrissat B."/>
            <person name="Grigoriev I.V."/>
            <person name="Hibbett D."/>
            <person name="Nagy L.G."/>
            <person name="Martin F.M."/>
        </authorList>
    </citation>
    <scope>NUCLEOTIDE SEQUENCE</scope>
    <source>
        <strain evidence="3">BED1</strain>
    </source>
</reference>
<dbReference type="Pfam" id="PF23571">
    <property type="entry name" value="GH3_M"/>
    <property type="match status" value="1"/>
</dbReference>
<dbReference type="Pfam" id="PF03321">
    <property type="entry name" value="GH3"/>
    <property type="match status" value="1"/>
</dbReference>
<feature type="domain" description="GH3 middle" evidence="1">
    <location>
        <begin position="340"/>
        <end position="404"/>
    </location>
</feature>
<dbReference type="InterPro" id="IPR004993">
    <property type="entry name" value="GH3"/>
</dbReference>
<gene>
    <name evidence="3" type="ORF">L210DRAFT_3765822</name>
</gene>
<evidence type="ECO:0000259" key="2">
    <source>
        <dbReference type="Pfam" id="PF23572"/>
    </source>
</evidence>
<dbReference type="Pfam" id="PF23572">
    <property type="entry name" value="GH3_C"/>
    <property type="match status" value="1"/>
</dbReference>
<evidence type="ECO:0000313" key="4">
    <source>
        <dbReference type="Proteomes" id="UP001194468"/>
    </source>
</evidence>
<dbReference type="AlphaFoldDB" id="A0AAD4BEA2"/>
<keyword evidence="4" id="KW-1185">Reference proteome</keyword>
<dbReference type="Proteomes" id="UP001194468">
    <property type="component" value="Unassembled WGS sequence"/>
</dbReference>
<accession>A0AAD4BEA2</accession>
<proteinExistence type="predicted"/>